<feature type="transmembrane region" description="Helical" evidence="8">
    <location>
        <begin position="119"/>
        <end position="141"/>
    </location>
</feature>
<keyword evidence="2" id="KW-1003">Cell membrane</keyword>
<dbReference type="AlphaFoldDB" id="A0A4R3MGV9"/>
<name>A0A4R3MGV9_9BURK</name>
<feature type="transmembrane region" description="Helical" evidence="8">
    <location>
        <begin position="325"/>
        <end position="341"/>
    </location>
</feature>
<protein>
    <submittedName>
        <fullName evidence="10">4-amino-4-deoxy-L-arabinose transferase-like glycosyltransferase</fullName>
    </submittedName>
</protein>
<keyword evidence="3" id="KW-0328">Glycosyltransferase</keyword>
<feature type="transmembrane region" description="Helical" evidence="8">
    <location>
        <begin position="177"/>
        <end position="205"/>
    </location>
</feature>
<sequence>MKRFSGLASRILDVRSTWLVVAATLAWLAATTWTRSLILPDEGRYVGVAWSMLKLGDWWVPRLDGLPFFHKPPLFYWITALSMQVFGVNEWAARMSSVLSAAFIVGLAFWFLKKQVGQRVAIFAALILATQPFLFGAAQYANLDMTVAAMISATVVLAAQALFRAERGESYRGMLALAYGFAGLGFLSKGLIGIVLPGGIIFFWLVGRRRFDLLRRLFYWPAIGVFLAVSLPWMIVMQWRYPGFFDYYIVYQHFKRFLESGFNNPHPFWFYVPVVLALTLPWSVQLWRIARRAYWTNPAHGALRGLMVSWLLVVLIFFSMPSSKLVGYVLPLLIPVAFFLAEPFAARLQGENPGRALKTYTWYLAVSLAICLAAVIALVVAPLPSSKPLARAMSTVFTPADRIVMLGRYRYDLDFYLRTGQSAWVVSNWSDPSVKTDDTWRKELYDASLFEPEAAARTLIEPQTLMSRLCAARPQAWWLLGDNETAGEFPWVAGLAVYAQHGKLRVWRVAPGPAPSFCAGTPKSGPE</sequence>
<evidence type="ECO:0000256" key="7">
    <source>
        <dbReference type="ARBA" id="ARBA00023136"/>
    </source>
</evidence>
<accession>A0A4R3MGV9</accession>
<feature type="transmembrane region" description="Helical" evidence="8">
    <location>
        <begin position="217"/>
        <end position="236"/>
    </location>
</feature>
<evidence type="ECO:0000256" key="2">
    <source>
        <dbReference type="ARBA" id="ARBA00022475"/>
    </source>
</evidence>
<feature type="transmembrane region" description="Helical" evidence="8">
    <location>
        <begin position="361"/>
        <end position="383"/>
    </location>
</feature>
<dbReference type="GO" id="GO:0009103">
    <property type="term" value="P:lipopolysaccharide biosynthetic process"/>
    <property type="evidence" value="ECO:0007669"/>
    <property type="project" value="UniProtKB-ARBA"/>
</dbReference>
<dbReference type="PANTHER" id="PTHR33908">
    <property type="entry name" value="MANNOSYLTRANSFERASE YKCB-RELATED"/>
    <property type="match status" value="1"/>
</dbReference>
<dbReference type="OrthoDB" id="9775035at2"/>
<evidence type="ECO:0000256" key="5">
    <source>
        <dbReference type="ARBA" id="ARBA00022692"/>
    </source>
</evidence>
<evidence type="ECO:0000313" key="11">
    <source>
        <dbReference type="Proteomes" id="UP000295525"/>
    </source>
</evidence>
<dbReference type="InterPro" id="IPR050297">
    <property type="entry name" value="LipidA_mod_glycosyltrf_83"/>
</dbReference>
<dbReference type="Pfam" id="PF13231">
    <property type="entry name" value="PMT_2"/>
    <property type="match status" value="1"/>
</dbReference>
<dbReference type="GO" id="GO:0016763">
    <property type="term" value="F:pentosyltransferase activity"/>
    <property type="evidence" value="ECO:0007669"/>
    <property type="project" value="TreeGrafter"/>
</dbReference>
<evidence type="ECO:0000259" key="9">
    <source>
        <dbReference type="Pfam" id="PF13231"/>
    </source>
</evidence>
<dbReference type="PANTHER" id="PTHR33908:SF3">
    <property type="entry name" value="UNDECAPRENYL PHOSPHATE-ALPHA-4-AMINO-4-DEOXY-L-ARABINOSE ARABINOSYL TRANSFERASE"/>
    <property type="match status" value="1"/>
</dbReference>
<feature type="transmembrane region" description="Helical" evidence="8">
    <location>
        <begin position="301"/>
        <end position="318"/>
    </location>
</feature>
<keyword evidence="11" id="KW-1185">Reference proteome</keyword>
<gene>
    <name evidence="10" type="ORF">EDC26_101105</name>
</gene>
<dbReference type="RefSeq" id="WP_132579321.1">
    <property type="nucleotide sequence ID" value="NZ_SMAJ01000001.1"/>
</dbReference>
<keyword evidence="5 8" id="KW-0812">Transmembrane</keyword>
<evidence type="ECO:0000256" key="6">
    <source>
        <dbReference type="ARBA" id="ARBA00022989"/>
    </source>
</evidence>
<evidence type="ECO:0000256" key="8">
    <source>
        <dbReference type="SAM" id="Phobius"/>
    </source>
</evidence>
<keyword evidence="6 8" id="KW-1133">Transmembrane helix</keyword>
<feature type="transmembrane region" description="Helical" evidence="8">
    <location>
        <begin position="12"/>
        <end position="30"/>
    </location>
</feature>
<feature type="transmembrane region" description="Helical" evidence="8">
    <location>
        <begin position="268"/>
        <end position="289"/>
    </location>
</feature>
<keyword evidence="7 8" id="KW-0472">Membrane</keyword>
<dbReference type="GO" id="GO:0005886">
    <property type="term" value="C:plasma membrane"/>
    <property type="evidence" value="ECO:0007669"/>
    <property type="project" value="UniProtKB-SubCell"/>
</dbReference>
<comment type="subcellular location">
    <subcellularLocation>
        <location evidence="1">Cell membrane</location>
        <topology evidence="1">Multi-pass membrane protein</topology>
    </subcellularLocation>
</comment>
<evidence type="ECO:0000256" key="4">
    <source>
        <dbReference type="ARBA" id="ARBA00022679"/>
    </source>
</evidence>
<dbReference type="EMBL" id="SMAJ01000001">
    <property type="protein sequence ID" value="TCT10885.1"/>
    <property type="molecule type" value="Genomic_DNA"/>
</dbReference>
<evidence type="ECO:0000256" key="1">
    <source>
        <dbReference type="ARBA" id="ARBA00004651"/>
    </source>
</evidence>
<evidence type="ECO:0000313" key="10">
    <source>
        <dbReference type="EMBL" id="TCT10885.1"/>
    </source>
</evidence>
<reference evidence="10 11" key="1">
    <citation type="submission" date="2019-03" db="EMBL/GenBank/DDBJ databases">
        <title>Genomic Encyclopedia of Type Strains, Phase IV (KMG-IV): sequencing the most valuable type-strain genomes for metagenomic binning, comparative biology and taxonomic classification.</title>
        <authorList>
            <person name="Goeker M."/>
        </authorList>
    </citation>
    <scope>NUCLEOTIDE SEQUENCE [LARGE SCALE GENOMIC DNA]</scope>
    <source>
        <strain evidence="10 11">DSM 24591</strain>
    </source>
</reference>
<feature type="domain" description="Glycosyltransferase RgtA/B/C/D-like" evidence="9">
    <location>
        <begin position="70"/>
        <end position="235"/>
    </location>
</feature>
<proteinExistence type="predicted"/>
<dbReference type="GO" id="GO:0010041">
    <property type="term" value="P:response to iron(III) ion"/>
    <property type="evidence" value="ECO:0007669"/>
    <property type="project" value="TreeGrafter"/>
</dbReference>
<dbReference type="Proteomes" id="UP000295525">
    <property type="component" value="Unassembled WGS sequence"/>
</dbReference>
<comment type="caution">
    <text evidence="10">The sequence shown here is derived from an EMBL/GenBank/DDBJ whole genome shotgun (WGS) entry which is preliminary data.</text>
</comment>
<feature type="transmembrane region" description="Helical" evidence="8">
    <location>
        <begin position="91"/>
        <end position="112"/>
    </location>
</feature>
<organism evidence="10 11">
    <name type="scientific">Paralcaligenes ureilyticus</name>
    <dbReference type="NCBI Taxonomy" id="627131"/>
    <lineage>
        <taxon>Bacteria</taxon>
        <taxon>Pseudomonadati</taxon>
        <taxon>Pseudomonadota</taxon>
        <taxon>Betaproteobacteria</taxon>
        <taxon>Burkholderiales</taxon>
        <taxon>Alcaligenaceae</taxon>
        <taxon>Paralcaligenes</taxon>
    </lineage>
</organism>
<keyword evidence="4 10" id="KW-0808">Transferase</keyword>
<dbReference type="InterPro" id="IPR038731">
    <property type="entry name" value="RgtA/B/C-like"/>
</dbReference>
<evidence type="ECO:0000256" key="3">
    <source>
        <dbReference type="ARBA" id="ARBA00022676"/>
    </source>
</evidence>